<evidence type="ECO:0000313" key="1">
    <source>
        <dbReference type="EMBL" id="MPM88290.1"/>
    </source>
</evidence>
<proteinExistence type="predicted"/>
<dbReference type="EMBL" id="VSSQ01035932">
    <property type="protein sequence ID" value="MPM88290.1"/>
    <property type="molecule type" value="Genomic_DNA"/>
</dbReference>
<comment type="caution">
    <text evidence="1">The sequence shown here is derived from an EMBL/GenBank/DDBJ whole genome shotgun (WGS) entry which is preliminary data.</text>
</comment>
<accession>A0A645DFN0</accession>
<name>A0A645DFN0_9ZZZZ</name>
<sequence>MEQNDSKNRTDFFTEIGIALRRDGYDTSIPDNGLLPVLVDRLPLCRISETGSVRYRDADIGSVEREDALHEVTQTVETVSEYMKLMDAAPLLKAQGLDETYKLLADFNGVVLAGHPSRLGVQFVTWDWDYERTGVSQGHYMSNHYEAAKKDFAVRSGLVWEQQLFSPEHLTEIYRCVQDTLDHPYNLTYDREKCLGKIQKQITDLVPDLQQRIAQAQPQEESAFTEPTM</sequence>
<gene>
    <name evidence="1" type="ORF">SDC9_135392</name>
</gene>
<dbReference type="AlphaFoldDB" id="A0A645DFN0"/>
<organism evidence="1">
    <name type="scientific">bioreactor metagenome</name>
    <dbReference type="NCBI Taxonomy" id="1076179"/>
    <lineage>
        <taxon>unclassified sequences</taxon>
        <taxon>metagenomes</taxon>
        <taxon>ecological metagenomes</taxon>
    </lineage>
</organism>
<protein>
    <submittedName>
        <fullName evidence="1">Uncharacterized protein</fullName>
    </submittedName>
</protein>
<reference evidence="1" key="1">
    <citation type="submission" date="2019-08" db="EMBL/GenBank/DDBJ databases">
        <authorList>
            <person name="Kucharzyk K."/>
            <person name="Murdoch R.W."/>
            <person name="Higgins S."/>
            <person name="Loffler F."/>
        </authorList>
    </citation>
    <scope>NUCLEOTIDE SEQUENCE</scope>
</reference>